<reference evidence="1 2" key="1">
    <citation type="journal article" date="2016" name="Nat. Commun.">
        <title>Thousands of microbial genomes shed light on interconnected biogeochemical processes in an aquifer system.</title>
        <authorList>
            <person name="Anantharaman K."/>
            <person name="Brown C.T."/>
            <person name="Hug L.A."/>
            <person name="Sharon I."/>
            <person name="Castelle C.J."/>
            <person name="Probst A.J."/>
            <person name="Thomas B.C."/>
            <person name="Singh A."/>
            <person name="Wilkins M.J."/>
            <person name="Karaoz U."/>
            <person name="Brodie E.L."/>
            <person name="Williams K.H."/>
            <person name="Hubbard S.S."/>
            <person name="Banfield J.F."/>
        </authorList>
    </citation>
    <scope>NUCLEOTIDE SEQUENCE [LARGE SCALE GENOMIC DNA]</scope>
</reference>
<comment type="caution">
    <text evidence="1">The sequence shown here is derived from an EMBL/GenBank/DDBJ whole genome shotgun (WGS) entry which is preliminary data.</text>
</comment>
<evidence type="ECO:0000313" key="1">
    <source>
        <dbReference type="EMBL" id="OGC92766.1"/>
    </source>
</evidence>
<evidence type="ECO:0008006" key="3">
    <source>
        <dbReference type="Google" id="ProtNLM"/>
    </source>
</evidence>
<organism evidence="1 2">
    <name type="scientific">Candidatus Amesbacteria bacterium RIFCSPHIGHO2_01_FULL_48_32b</name>
    <dbReference type="NCBI Taxonomy" id="1797253"/>
    <lineage>
        <taxon>Bacteria</taxon>
        <taxon>Candidatus Amesiibacteriota</taxon>
    </lineage>
</organism>
<proteinExistence type="predicted"/>
<dbReference type="EMBL" id="MEXH01000008">
    <property type="protein sequence ID" value="OGC92766.1"/>
    <property type="molecule type" value="Genomic_DNA"/>
</dbReference>
<evidence type="ECO:0000313" key="2">
    <source>
        <dbReference type="Proteomes" id="UP000178176"/>
    </source>
</evidence>
<sequence>MRLDQTTIHGLISNFLSTNAIDLKDLEFIDPWCLVFVCLSMVERAENRERKLILPTNTDVLSYLKRMHFEKLLNEFGYTESAQILSQIKLPEKDNLRVQELYHCNYRDEFNARLEYFIKMFQNFGLDEDDSRRATSLVGELGNNVFDHNSGNWPKNIVGCLIAGQCYPRRNEIMISVGDPGIGFLGSLKLAFPELEDDLSAIKKGLSGFTGRVGERRGNGLRLIQEWTINNFSGKVIIQSGSGQVEVSQKGLIEQSVPPILGTIASFVIYYK</sequence>
<gene>
    <name evidence="1" type="ORF">A2876_00200</name>
</gene>
<dbReference type="AlphaFoldDB" id="A0A1F4YG94"/>
<protein>
    <recommendedName>
        <fullName evidence="3">Histidine kinase/HSP90-like ATPase domain-containing protein</fullName>
    </recommendedName>
</protein>
<dbReference type="Proteomes" id="UP000178176">
    <property type="component" value="Unassembled WGS sequence"/>
</dbReference>
<name>A0A1F4YG94_9BACT</name>
<accession>A0A1F4YG94</accession>